<keyword evidence="9" id="KW-0902">Two-component regulatory system</keyword>
<evidence type="ECO:0000256" key="11">
    <source>
        <dbReference type="SAM" id="Phobius"/>
    </source>
</evidence>
<dbReference type="Gene3D" id="1.10.287.130">
    <property type="match status" value="1"/>
</dbReference>
<comment type="caution">
    <text evidence="14">The sequence shown here is derived from an EMBL/GenBank/DDBJ whole genome shotgun (WGS) entry which is preliminary data.</text>
</comment>
<accession>A0ABT0IV58</accession>
<dbReference type="EMBL" id="JALPRY010000019">
    <property type="protein sequence ID" value="MCK8781761.1"/>
    <property type="molecule type" value="Genomic_DNA"/>
</dbReference>
<evidence type="ECO:0000256" key="3">
    <source>
        <dbReference type="ARBA" id="ARBA00012438"/>
    </source>
</evidence>
<dbReference type="SMART" id="SM00387">
    <property type="entry name" value="HATPase_c"/>
    <property type="match status" value="1"/>
</dbReference>
<proteinExistence type="predicted"/>
<dbReference type="Proteomes" id="UP001202827">
    <property type="component" value="Unassembled WGS sequence"/>
</dbReference>
<evidence type="ECO:0000256" key="6">
    <source>
        <dbReference type="ARBA" id="ARBA00022692"/>
    </source>
</evidence>
<comment type="catalytic activity">
    <reaction evidence="1">
        <text>ATP + protein L-histidine = ADP + protein N-phospho-L-histidine.</text>
        <dbReference type="EC" id="2.7.13.3"/>
    </reaction>
</comment>
<evidence type="ECO:0000256" key="1">
    <source>
        <dbReference type="ARBA" id="ARBA00000085"/>
    </source>
</evidence>
<keyword evidence="6 11" id="KW-0812">Transmembrane</keyword>
<evidence type="ECO:0000256" key="8">
    <source>
        <dbReference type="ARBA" id="ARBA00022989"/>
    </source>
</evidence>
<evidence type="ECO:0000256" key="9">
    <source>
        <dbReference type="ARBA" id="ARBA00023012"/>
    </source>
</evidence>
<feature type="domain" description="HAMP" evidence="13">
    <location>
        <begin position="202"/>
        <end position="253"/>
    </location>
</feature>
<dbReference type="InterPro" id="IPR050428">
    <property type="entry name" value="TCS_sensor_his_kinase"/>
</dbReference>
<sequence>MRNRLPRLKLGPSSLTARVLLLATLWSALALVVISIVISQLYRQSAERAFTDLLRAQLYNVINSITIGDDNQLSGSPQLGDLRFSQPETGWYWIIEPLGTFAARPLSSSSLGTSNISVPSILAVPFNNRYERFYNATDAYGNNVLVAETEVVLDGEGRAARFRVSGNLSVVEEDIQTFSRSLYIALAVFGLGSLIVNGLAILYGLQPLDGARRALDRVRRGEVERVEGQFPREIMPLANDINALIESNRRIIERARMQVGNLAHSLKTPIAVLLNESRAVEKVQSDLVRSQAEGMQSQVQSYLNRARIAAQRDSLLARTEVEPVLERLVRVMRRLNPDKEFHLYVAPQGIGLAMEQQDVEETIGNLLENAAKFCKTAVWVTAVPGPAPAGAEGDSARRPWIEMAVEDDGPGLEPDEIREALKRGRRLDESKPGAGLGLSIVREIVTEYQGALELSRGERGGLRARLTLPAVTKDVAHS</sequence>
<dbReference type="InterPro" id="IPR004358">
    <property type="entry name" value="Sig_transdc_His_kin-like_C"/>
</dbReference>
<keyword evidence="7 14" id="KW-0418">Kinase</keyword>
<reference evidence="14 15" key="1">
    <citation type="submission" date="2022-04" db="EMBL/GenBank/DDBJ databases">
        <title>Rhizobium coralii sp. nov., isolated from coral Turbinaria peltata.</title>
        <authorList>
            <person name="Sun H."/>
        </authorList>
    </citation>
    <scope>NUCLEOTIDE SEQUENCE [LARGE SCALE GENOMIC DNA]</scope>
    <source>
        <strain evidence="14 15">NTR19</strain>
    </source>
</reference>
<dbReference type="RefSeq" id="WP_248684172.1">
    <property type="nucleotide sequence ID" value="NZ_JALPRY010000019.1"/>
</dbReference>
<dbReference type="EC" id="2.7.13.3" evidence="3"/>
<dbReference type="InterPro" id="IPR003594">
    <property type="entry name" value="HATPase_dom"/>
</dbReference>
<feature type="domain" description="Histidine kinase" evidence="12">
    <location>
        <begin position="261"/>
        <end position="472"/>
    </location>
</feature>
<dbReference type="InterPro" id="IPR003660">
    <property type="entry name" value="HAMP_dom"/>
</dbReference>
<evidence type="ECO:0000259" key="13">
    <source>
        <dbReference type="PROSITE" id="PS50885"/>
    </source>
</evidence>
<evidence type="ECO:0000313" key="14">
    <source>
        <dbReference type="EMBL" id="MCK8781761.1"/>
    </source>
</evidence>
<feature type="transmembrane region" description="Helical" evidence="11">
    <location>
        <begin position="182"/>
        <end position="205"/>
    </location>
</feature>
<keyword evidence="5" id="KW-0808">Transferase</keyword>
<evidence type="ECO:0000256" key="4">
    <source>
        <dbReference type="ARBA" id="ARBA00022553"/>
    </source>
</evidence>
<dbReference type="GO" id="GO:0016301">
    <property type="term" value="F:kinase activity"/>
    <property type="evidence" value="ECO:0007669"/>
    <property type="project" value="UniProtKB-KW"/>
</dbReference>
<dbReference type="InterPro" id="IPR005467">
    <property type="entry name" value="His_kinase_dom"/>
</dbReference>
<name>A0ABT0IV58_9HYPH</name>
<keyword evidence="8 11" id="KW-1133">Transmembrane helix</keyword>
<gene>
    <name evidence="14" type="ORF">M0654_17405</name>
</gene>
<evidence type="ECO:0000256" key="10">
    <source>
        <dbReference type="ARBA" id="ARBA00023136"/>
    </source>
</evidence>
<comment type="subcellular location">
    <subcellularLocation>
        <location evidence="2">Membrane</location>
    </subcellularLocation>
</comment>
<dbReference type="PRINTS" id="PR00344">
    <property type="entry name" value="BCTRLSENSOR"/>
</dbReference>
<dbReference type="SUPFAM" id="SSF55874">
    <property type="entry name" value="ATPase domain of HSP90 chaperone/DNA topoisomerase II/histidine kinase"/>
    <property type="match status" value="1"/>
</dbReference>
<evidence type="ECO:0000256" key="2">
    <source>
        <dbReference type="ARBA" id="ARBA00004370"/>
    </source>
</evidence>
<dbReference type="Gene3D" id="3.30.565.10">
    <property type="entry name" value="Histidine kinase-like ATPase, C-terminal domain"/>
    <property type="match status" value="1"/>
</dbReference>
<dbReference type="InterPro" id="IPR036890">
    <property type="entry name" value="HATPase_C_sf"/>
</dbReference>
<organism evidence="14 15">
    <name type="scientific">Neorhizobium turbinariae</name>
    <dbReference type="NCBI Taxonomy" id="2937795"/>
    <lineage>
        <taxon>Bacteria</taxon>
        <taxon>Pseudomonadati</taxon>
        <taxon>Pseudomonadota</taxon>
        <taxon>Alphaproteobacteria</taxon>
        <taxon>Hyphomicrobiales</taxon>
        <taxon>Rhizobiaceae</taxon>
        <taxon>Rhizobium/Agrobacterium group</taxon>
        <taxon>Neorhizobium</taxon>
    </lineage>
</organism>
<evidence type="ECO:0000256" key="7">
    <source>
        <dbReference type="ARBA" id="ARBA00022777"/>
    </source>
</evidence>
<evidence type="ECO:0000313" key="15">
    <source>
        <dbReference type="Proteomes" id="UP001202827"/>
    </source>
</evidence>
<dbReference type="PROSITE" id="PS50109">
    <property type="entry name" value="HIS_KIN"/>
    <property type="match status" value="1"/>
</dbReference>
<protein>
    <recommendedName>
        <fullName evidence="3">histidine kinase</fullName>
        <ecNumber evidence="3">2.7.13.3</ecNumber>
    </recommendedName>
</protein>
<evidence type="ECO:0000256" key="5">
    <source>
        <dbReference type="ARBA" id="ARBA00022679"/>
    </source>
</evidence>
<evidence type="ECO:0000259" key="12">
    <source>
        <dbReference type="PROSITE" id="PS50109"/>
    </source>
</evidence>
<keyword evidence="15" id="KW-1185">Reference proteome</keyword>
<dbReference type="PROSITE" id="PS50885">
    <property type="entry name" value="HAMP"/>
    <property type="match status" value="1"/>
</dbReference>
<feature type="transmembrane region" description="Helical" evidence="11">
    <location>
        <begin position="20"/>
        <end position="42"/>
    </location>
</feature>
<dbReference type="PANTHER" id="PTHR45436">
    <property type="entry name" value="SENSOR HISTIDINE KINASE YKOH"/>
    <property type="match status" value="1"/>
</dbReference>
<keyword evidence="4" id="KW-0597">Phosphoprotein</keyword>
<dbReference type="Pfam" id="PF02518">
    <property type="entry name" value="HATPase_c"/>
    <property type="match status" value="1"/>
</dbReference>
<keyword evidence="10 11" id="KW-0472">Membrane</keyword>
<dbReference type="PANTHER" id="PTHR45436:SF5">
    <property type="entry name" value="SENSOR HISTIDINE KINASE TRCS"/>
    <property type="match status" value="1"/>
</dbReference>